<keyword evidence="4 7" id="KW-0067">ATP-binding</keyword>
<dbReference type="RefSeq" id="WP_379887595.1">
    <property type="nucleotide sequence ID" value="NZ_JBHSDI010000015.1"/>
</dbReference>
<name>A0ABV8QJF1_9GAMM</name>
<dbReference type="GO" id="GO:0005524">
    <property type="term" value="F:ATP binding"/>
    <property type="evidence" value="ECO:0007669"/>
    <property type="project" value="UniProtKB-KW"/>
</dbReference>
<evidence type="ECO:0000313" key="8">
    <source>
        <dbReference type="Proteomes" id="UP001595798"/>
    </source>
</evidence>
<dbReference type="PROSITE" id="PS50893">
    <property type="entry name" value="ABC_TRANSPORTER_2"/>
    <property type="match status" value="1"/>
</dbReference>
<dbReference type="Pfam" id="PF08352">
    <property type="entry name" value="oligo_HPY"/>
    <property type="match status" value="1"/>
</dbReference>
<dbReference type="InterPro" id="IPR027417">
    <property type="entry name" value="P-loop_NTPase"/>
</dbReference>
<feature type="domain" description="ABC transporter" evidence="6">
    <location>
        <begin position="10"/>
        <end position="252"/>
    </location>
</feature>
<dbReference type="EMBL" id="JBHSDI010000015">
    <property type="protein sequence ID" value="MFC4259750.1"/>
    <property type="molecule type" value="Genomic_DNA"/>
</dbReference>
<dbReference type="Gene3D" id="3.40.50.300">
    <property type="entry name" value="P-loop containing nucleotide triphosphate hydrolases"/>
    <property type="match status" value="1"/>
</dbReference>
<dbReference type="InterPro" id="IPR017871">
    <property type="entry name" value="ABC_transporter-like_CS"/>
</dbReference>
<dbReference type="PANTHER" id="PTHR43776">
    <property type="entry name" value="TRANSPORT ATP-BINDING PROTEIN"/>
    <property type="match status" value="1"/>
</dbReference>
<dbReference type="Pfam" id="PF00005">
    <property type="entry name" value="ABC_tran"/>
    <property type="match status" value="1"/>
</dbReference>
<dbReference type="SMART" id="SM00382">
    <property type="entry name" value="AAA"/>
    <property type="match status" value="1"/>
</dbReference>
<reference evidence="8" key="1">
    <citation type="journal article" date="2019" name="Int. J. Syst. Evol. Microbiol.">
        <title>The Global Catalogue of Microorganisms (GCM) 10K type strain sequencing project: providing services to taxonomists for standard genome sequencing and annotation.</title>
        <authorList>
            <consortium name="The Broad Institute Genomics Platform"/>
            <consortium name="The Broad Institute Genome Sequencing Center for Infectious Disease"/>
            <person name="Wu L."/>
            <person name="Ma J."/>
        </authorList>
    </citation>
    <scope>NUCLEOTIDE SEQUENCE [LARGE SCALE GENOMIC DNA]</scope>
    <source>
        <strain evidence="8">CECT 7297</strain>
    </source>
</reference>
<gene>
    <name evidence="7" type="ORF">ACFOZ5_11990</name>
</gene>
<keyword evidence="3" id="KW-0547">Nucleotide-binding</keyword>
<dbReference type="NCBIfam" id="TIGR01727">
    <property type="entry name" value="oligo_HPY"/>
    <property type="match status" value="1"/>
</dbReference>
<sequence length="349" mass="38207">MSQPSPVLTVRHLSVDYRLSGRRTLRAVDDVCLQVSDGETLALVGESGCGKSSIARAVMQLNPVAGGSVEVEGVDLARLGRSELKALRHRFQMIFQDPIASLNPRRRVRSILEAPLRIAGMTDPQQRRRRVDHILELTGMDPSVLDRYPHEFSGGQCQRLSIARALVLEPKLLVCDEPVSALDVSVRAQVLNLLNDLQRRLGLSMLFISHDLTVVRNVADQVAVMYLGQICETGPARTVLENPAHPYTRSLLSAVPVPDPSRRPGRITLMAAETPSHLTVTAGCRFAPRCPQAQSLCRERSPELVGDAGRRQVACHFPVNDTPDDSAGASSAGHAIERHKNNKENQPCP</sequence>
<evidence type="ECO:0000259" key="6">
    <source>
        <dbReference type="PROSITE" id="PS50893"/>
    </source>
</evidence>
<comment type="similarity">
    <text evidence="1">Belongs to the ABC transporter superfamily.</text>
</comment>
<proteinExistence type="inferred from homology"/>
<dbReference type="InterPro" id="IPR013563">
    <property type="entry name" value="Oligopep_ABC_C"/>
</dbReference>
<keyword evidence="8" id="KW-1185">Reference proteome</keyword>
<dbReference type="Proteomes" id="UP001595798">
    <property type="component" value="Unassembled WGS sequence"/>
</dbReference>
<keyword evidence="2" id="KW-0813">Transport</keyword>
<evidence type="ECO:0000256" key="4">
    <source>
        <dbReference type="ARBA" id="ARBA00022840"/>
    </source>
</evidence>
<dbReference type="InterPro" id="IPR003593">
    <property type="entry name" value="AAA+_ATPase"/>
</dbReference>
<evidence type="ECO:0000256" key="3">
    <source>
        <dbReference type="ARBA" id="ARBA00022741"/>
    </source>
</evidence>
<dbReference type="PROSITE" id="PS00211">
    <property type="entry name" value="ABC_TRANSPORTER_1"/>
    <property type="match status" value="1"/>
</dbReference>
<dbReference type="InterPro" id="IPR050319">
    <property type="entry name" value="ABC_transp_ATP-bind"/>
</dbReference>
<accession>A0ABV8QJF1</accession>
<feature type="region of interest" description="Disordered" evidence="5">
    <location>
        <begin position="318"/>
        <end position="349"/>
    </location>
</feature>
<evidence type="ECO:0000256" key="5">
    <source>
        <dbReference type="SAM" id="MobiDB-lite"/>
    </source>
</evidence>
<dbReference type="CDD" id="cd03257">
    <property type="entry name" value="ABC_NikE_OppD_transporters"/>
    <property type="match status" value="1"/>
</dbReference>
<dbReference type="PANTHER" id="PTHR43776:SF7">
    <property type="entry name" value="D,D-DIPEPTIDE TRANSPORT ATP-BINDING PROTEIN DDPF-RELATED"/>
    <property type="match status" value="1"/>
</dbReference>
<evidence type="ECO:0000313" key="7">
    <source>
        <dbReference type="EMBL" id="MFC4259750.1"/>
    </source>
</evidence>
<evidence type="ECO:0000256" key="1">
    <source>
        <dbReference type="ARBA" id="ARBA00005417"/>
    </source>
</evidence>
<evidence type="ECO:0000256" key="2">
    <source>
        <dbReference type="ARBA" id="ARBA00022448"/>
    </source>
</evidence>
<organism evidence="7 8">
    <name type="scientific">Marinobacter lacisalsi</name>
    <dbReference type="NCBI Taxonomy" id="475979"/>
    <lineage>
        <taxon>Bacteria</taxon>
        <taxon>Pseudomonadati</taxon>
        <taxon>Pseudomonadota</taxon>
        <taxon>Gammaproteobacteria</taxon>
        <taxon>Pseudomonadales</taxon>
        <taxon>Marinobacteraceae</taxon>
        <taxon>Marinobacter</taxon>
    </lineage>
</organism>
<protein>
    <submittedName>
        <fullName evidence="7">ABC transporter ATP-binding protein</fullName>
    </submittedName>
</protein>
<dbReference type="InterPro" id="IPR003439">
    <property type="entry name" value="ABC_transporter-like_ATP-bd"/>
</dbReference>
<comment type="caution">
    <text evidence="7">The sequence shown here is derived from an EMBL/GenBank/DDBJ whole genome shotgun (WGS) entry which is preliminary data.</text>
</comment>
<dbReference type="SUPFAM" id="SSF52540">
    <property type="entry name" value="P-loop containing nucleoside triphosphate hydrolases"/>
    <property type="match status" value="1"/>
</dbReference>